<keyword evidence="2 3" id="KW-0040">ANK repeat</keyword>
<feature type="repeat" description="ANK" evidence="3">
    <location>
        <begin position="286"/>
        <end position="319"/>
    </location>
</feature>
<gene>
    <name evidence="5" type="ORF">APUU_80316A</name>
</gene>
<accession>A0A7R7XZW9</accession>
<dbReference type="GeneID" id="64980010"/>
<feature type="compositionally biased region" description="Basic and acidic residues" evidence="4">
    <location>
        <begin position="56"/>
        <end position="69"/>
    </location>
</feature>
<dbReference type="PANTHER" id="PTHR24198:SF165">
    <property type="entry name" value="ANKYRIN REPEAT-CONTAINING PROTEIN-RELATED"/>
    <property type="match status" value="1"/>
</dbReference>
<dbReference type="AlphaFoldDB" id="A0A7R7XZW9"/>
<dbReference type="KEGG" id="apuu:APUU_80316A"/>
<feature type="region of interest" description="Disordered" evidence="4">
    <location>
        <begin position="1"/>
        <end position="84"/>
    </location>
</feature>
<dbReference type="SUPFAM" id="SSF48403">
    <property type="entry name" value="Ankyrin repeat"/>
    <property type="match status" value="1"/>
</dbReference>
<feature type="compositionally biased region" description="Acidic residues" evidence="4">
    <location>
        <begin position="43"/>
        <end position="55"/>
    </location>
</feature>
<feature type="repeat" description="ANK" evidence="3">
    <location>
        <begin position="422"/>
        <end position="454"/>
    </location>
</feature>
<evidence type="ECO:0000256" key="1">
    <source>
        <dbReference type="ARBA" id="ARBA00022737"/>
    </source>
</evidence>
<name>A0A7R7XZW9_9EURO</name>
<dbReference type="Gene3D" id="1.25.40.20">
    <property type="entry name" value="Ankyrin repeat-containing domain"/>
    <property type="match status" value="4"/>
</dbReference>
<feature type="repeat" description="ANK" evidence="3">
    <location>
        <begin position="185"/>
        <end position="217"/>
    </location>
</feature>
<dbReference type="Proteomes" id="UP000654913">
    <property type="component" value="Chromosome 8"/>
</dbReference>
<evidence type="ECO:0000256" key="3">
    <source>
        <dbReference type="PROSITE-ProRule" id="PRU00023"/>
    </source>
</evidence>
<evidence type="ECO:0000313" key="5">
    <source>
        <dbReference type="EMBL" id="BCS30013.1"/>
    </source>
</evidence>
<dbReference type="RefSeq" id="XP_041562199.1">
    <property type="nucleotide sequence ID" value="XM_041696583.1"/>
</dbReference>
<dbReference type="PROSITE" id="PS50088">
    <property type="entry name" value="ANK_REPEAT"/>
    <property type="match status" value="5"/>
</dbReference>
<keyword evidence="1" id="KW-0677">Repeat</keyword>
<evidence type="ECO:0000313" key="6">
    <source>
        <dbReference type="Proteomes" id="UP000654913"/>
    </source>
</evidence>
<evidence type="ECO:0000256" key="2">
    <source>
        <dbReference type="ARBA" id="ARBA00023043"/>
    </source>
</evidence>
<dbReference type="SMART" id="SM00248">
    <property type="entry name" value="ANK"/>
    <property type="match status" value="10"/>
</dbReference>
<protein>
    <recommendedName>
        <fullName evidence="7">Ankyrin repeat-containing domain protein</fullName>
    </recommendedName>
</protein>
<proteinExistence type="predicted"/>
<dbReference type="EMBL" id="AP024450">
    <property type="protein sequence ID" value="BCS30013.1"/>
    <property type="molecule type" value="Genomic_DNA"/>
</dbReference>
<dbReference type="PANTHER" id="PTHR24198">
    <property type="entry name" value="ANKYRIN REPEAT AND PROTEIN KINASE DOMAIN-CONTAINING PROTEIN"/>
    <property type="match status" value="1"/>
</dbReference>
<dbReference type="Pfam" id="PF12796">
    <property type="entry name" value="Ank_2"/>
    <property type="match status" value="3"/>
</dbReference>
<reference evidence="5" key="2">
    <citation type="submission" date="2021-02" db="EMBL/GenBank/DDBJ databases">
        <title>Aspergillus puulaauensis MK2 genome sequence.</title>
        <authorList>
            <person name="Futagami T."/>
            <person name="Mori K."/>
            <person name="Kadooka C."/>
            <person name="Tanaka T."/>
        </authorList>
    </citation>
    <scope>NUCLEOTIDE SEQUENCE</scope>
    <source>
        <strain evidence="5">MK2</strain>
    </source>
</reference>
<dbReference type="Pfam" id="PF00023">
    <property type="entry name" value="Ank"/>
    <property type="match status" value="1"/>
</dbReference>
<dbReference type="PROSITE" id="PS50297">
    <property type="entry name" value="ANK_REP_REGION"/>
    <property type="match status" value="3"/>
</dbReference>
<reference evidence="5" key="1">
    <citation type="submission" date="2021-01" db="EMBL/GenBank/DDBJ databases">
        <authorList>
            <consortium name="Aspergillus puulaauensis MK2 genome sequencing consortium"/>
            <person name="Kazuki M."/>
            <person name="Futagami T."/>
        </authorList>
    </citation>
    <scope>NUCLEOTIDE SEQUENCE</scope>
    <source>
        <strain evidence="5">MK2</strain>
    </source>
</reference>
<feature type="compositionally biased region" description="Basic and acidic residues" evidence="4">
    <location>
        <begin position="19"/>
        <end position="32"/>
    </location>
</feature>
<feature type="repeat" description="ANK" evidence="3">
    <location>
        <begin position="455"/>
        <end position="487"/>
    </location>
</feature>
<sequence>MEQSSERNNQVGDIASPDEAPKMVDEGRETDIPQHQSDTNPFLEEEEEEQLSVDEAEAKTPPDEPKTADEIDQLSGDSTSPQQEPEILENAARNDPPGVLDLLSKDGNAHAISEDGKSFLELLVENPGTTLDILKSDLERMRNDQSRDWSAVKQKALAVALEKLDVDFARLLIEEGARITQSREDERWPLCHAAWNERADIVSLLLKHNANINEQDDEELSALDNARRFGYEGIVDGLLAHKPKPKIDITDDSGMMPLVTSIYYDRTDIMEKLLANGADPNDTPDSAWTPLNPACEIGNKEIIELLLARNGIDINKEDNKGRFPLAEACSSGYREIVSLLLAHKSIKVNRKDNHGWTPLIYACRSGDTKLAELFLDAESPADIDMPGNESQTPLSVASELGYCEIARKLVQHGARVDTASDKGWTALHYASYYGHTDVVQLLMDNEAALDSRSHGGCTALHLASQQGYVEVVKTLFKRPAHLGEVVECPRQRRFDSPAYGCLPQRQDDQA</sequence>
<evidence type="ECO:0008006" key="7">
    <source>
        <dbReference type="Google" id="ProtNLM"/>
    </source>
</evidence>
<feature type="repeat" description="ANK" evidence="3">
    <location>
        <begin position="389"/>
        <end position="421"/>
    </location>
</feature>
<organism evidence="5 6">
    <name type="scientific">Aspergillus puulaauensis</name>
    <dbReference type="NCBI Taxonomy" id="1220207"/>
    <lineage>
        <taxon>Eukaryota</taxon>
        <taxon>Fungi</taxon>
        <taxon>Dikarya</taxon>
        <taxon>Ascomycota</taxon>
        <taxon>Pezizomycotina</taxon>
        <taxon>Eurotiomycetes</taxon>
        <taxon>Eurotiomycetidae</taxon>
        <taxon>Eurotiales</taxon>
        <taxon>Aspergillaceae</taxon>
        <taxon>Aspergillus</taxon>
    </lineage>
</organism>
<evidence type="ECO:0000256" key="4">
    <source>
        <dbReference type="SAM" id="MobiDB-lite"/>
    </source>
</evidence>
<dbReference type="InterPro" id="IPR002110">
    <property type="entry name" value="Ankyrin_rpt"/>
</dbReference>
<feature type="compositionally biased region" description="Polar residues" evidence="4">
    <location>
        <begin position="1"/>
        <end position="11"/>
    </location>
</feature>
<dbReference type="InterPro" id="IPR036770">
    <property type="entry name" value="Ankyrin_rpt-contain_sf"/>
</dbReference>
<dbReference type="OrthoDB" id="20872at2759"/>
<keyword evidence="6" id="KW-1185">Reference proteome</keyword>